<organism evidence="1 2">
    <name type="scientific">Flemingia macrophylla</name>
    <dbReference type="NCBI Taxonomy" id="520843"/>
    <lineage>
        <taxon>Eukaryota</taxon>
        <taxon>Viridiplantae</taxon>
        <taxon>Streptophyta</taxon>
        <taxon>Embryophyta</taxon>
        <taxon>Tracheophyta</taxon>
        <taxon>Spermatophyta</taxon>
        <taxon>Magnoliopsida</taxon>
        <taxon>eudicotyledons</taxon>
        <taxon>Gunneridae</taxon>
        <taxon>Pentapetalae</taxon>
        <taxon>rosids</taxon>
        <taxon>fabids</taxon>
        <taxon>Fabales</taxon>
        <taxon>Fabaceae</taxon>
        <taxon>Papilionoideae</taxon>
        <taxon>50 kb inversion clade</taxon>
        <taxon>NPAAA clade</taxon>
        <taxon>indigoferoid/millettioid clade</taxon>
        <taxon>Phaseoleae</taxon>
        <taxon>Flemingia</taxon>
    </lineage>
</organism>
<evidence type="ECO:0000313" key="1">
    <source>
        <dbReference type="EMBL" id="KAL2327522.1"/>
    </source>
</evidence>
<gene>
    <name evidence="1" type="ORF">Fmac_020949</name>
</gene>
<name>A0ABD1LVE3_9FABA</name>
<reference evidence="1 2" key="1">
    <citation type="submission" date="2024-08" db="EMBL/GenBank/DDBJ databases">
        <title>Insights into the chromosomal genome structure of Flemingia macrophylla.</title>
        <authorList>
            <person name="Ding Y."/>
            <person name="Zhao Y."/>
            <person name="Bi W."/>
            <person name="Wu M."/>
            <person name="Zhao G."/>
            <person name="Gong Y."/>
            <person name="Li W."/>
            <person name="Zhang P."/>
        </authorList>
    </citation>
    <scope>NUCLEOTIDE SEQUENCE [LARGE SCALE GENOMIC DNA]</scope>
    <source>
        <strain evidence="1">DYQJB</strain>
        <tissue evidence="1">Leaf</tissue>
    </source>
</reference>
<dbReference type="AlphaFoldDB" id="A0ABD1LVE3"/>
<accession>A0ABD1LVE3</accession>
<dbReference type="Proteomes" id="UP001603857">
    <property type="component" value="Unassembled WGS sequence"/>
</dbReference>
<proteinExistence type="predicted"/>
<evidence type="ECO:0000313" key="2">
    <source>
        <dbReference type="Proteomes" id="UP001603857"/>
    </source>
</evidence>
<comment type="caution">
    <text evidence="1">The sequence shown here is derived from an EMBL/GenBank/DDBJ whole genome shotgun (WGS) entry which is preliminary data.</text>
</comment>
<dbReference type="EMBL" id="JBGMDY010000007">
    <property type="protein sequence ID" value="KAL2327522.1"/>
    <property type="molecule type" value="Genomic_DNA"/>
</dbReference>
<keyword evidence="2" id="KW-1185">Reference proteome</keyword>
<sequence length="106" mass="12005">MGPSSIRHGQLACPIVHKSAGHFRNCRGKFCAKHLSFTVLGNEDDFWKSPILYYDPHPLSILEVPKSLRTLITISNNGLRFVKEVAEGKDDVRRFINKLRGILFIA</sequence>
<protein>
    <submittedName>
        <fullName evidence="1">Uncharacterized protein</fullName>
    </submittedName>
</protein>